<dbReference type="GeneTree" id="ENSGT00940000158358"/>
<dbReference type="GO" id="GO:0045499">
    <property type="term" value="F:chemorepellent activity"/>
    <property type="evidence" value="ECO:0007669"/>
    <property type="project" value="TreeGrafter"/>
</dbReference>
<organism evidence="7 8">
    <name type="scientific">Callorhinchus milii</name>
    <name type="common">Ghost shark</name>
    <dbReference type="NCBI Taxonomy" id="7868"/>
    <lineage>
        <taxon>Eukaryota</taxon>
        <taxon>Metazoa</taxon>
        <taxon>Chordata</taxon>
        <taxon>Craniata</taxon>
        <taxon>Vertebrata</taxon>
        <taxon>Chondrichthyes</taxon>
        <taxon>Holocephali</taxon>
        <taxon>Chimaeriformes</taxon>
        <taxon>Callorhinchidae</taxon>
        <taxon>Callorhinchus</taxon>
    </lineage>
</organism>
<keyword evidence="3" id="KW-1015">Disulfide bond</keyword>
<dbReference type="InParanoid" id="A0A4W3GJ89"/>
<reference evidence="7" key="5">
    <citation type="submission" date="2025-09" db="UniProtKB">
        <authorList>
            <consortium name="Ensembl"/>
        </authorList>
    </citation>
    <scope>IDENTIFICATION</scope>
</reference>
<dbReference type="Gene3D" id="3.30.1680.10">
    <property type="entry name" value="ligand-binding face of the semaphorins, domain 2"/>
    <property type="match status" value="1"/>
</dbReference>
<reference evidence="8" key="1">
    <citation type="journal article" date="2006" name="Science">
        <title>Ancient noncoding elements conserved in the human genome.</title>
        <authorList>
            <person name="Venkatesh B."/>
            <person name="Kirkness E.F."/>
            <person name="Loh Y.H."/>
            <person name="Halpern A.L."/>
            <person name="Lee A.P."/>
            <person name="Johnson J."/>
            <person name="Dandona N."/>
            <person name="Viswanathan L.D."/>
            <person name="Tay A."/>
            <person name="Venter J.C."/>
            <person name="Strausberg R.L."/>
            <person name="Brenner S."/>
        </authorList>
    </citation>
    <scope>NUCLEOTIDE SEQUENCE [LARGE SCALE GENOMIC DNA]</scope>
</reference>
<dbReference type="AlphaFoldDB" id="A0A4W3GJ89"/>
<dbReference type="Ensembl" id="ENSCMIT00000002906.1">
    <property type="protein sequence ID" value="ENSCMIP00000002810.1"/>
    <property type="gene ID" value="ENSCMIG00000001643.1"/>
</dbReference>
<dbReference type="InterPro" id="IPR015943">
    <property type="entry name" value="WD40/YVTN_repeat-like_dom_sf"/>
</dbReference>
<protein>
    <recommendedName>
        <fullName evidence="6">Sema domain-containing protein</fullName>
    </recommendedName>
</protein>
<reference evidence="8" key="3">
    <citation type="journal article" date="2014" name="Nature">
        <title>Elephant shark genome provides unique insights into gnathostome evolution.</title>
        <authorList>
            <consortium name="International Elephant Shark Genome Sequencing Consortium"/>
            <person name="Venkatesh B."/>
            <person name="Lee A.P."/>
            <person name="Ravi V."/>
            <person name="Maurya A.K."/>
            <person name="Lian M.M."/>
            <person name="Swann J.B."/>
            <person name="Ohta Y."/>
            <person name="Flajnik M.F."/>
            <person name="Sutoh Y."/>
            <person name="Kasahara M."/>
            <person name="Hoon S."/>
            <person name="Gangu V."/>
            <person name="Roy S.W."/>
            <person name="Irimia M."/>
            <person name="Korzh V."/>
            <person name="Kondrychyn I."/>
            <person name="Lim Z.W."/>
            <person name="Tay B.H."/>
            <person name="Tohari S."/>
            <person name="Kong K.W."/>
            <person name="Ho S."/>
            <person name="Lorente-Galdos B."/>
            <person name="Quilez J."/>
            <person name="Marques-Bonet T."/>
            <person name="Raney B.J."/>
            <person name="Ingham P.W."/>
            <person name="Tay A."/>
            <person name="Hillier L.W."/>
            <person name="Minx P."/>
            <person name="Boehm T."/>
            <person name="Wilson R.K."/>
            <person name="Brenner S."/>
            <person name="Warren W.C."/>
        </authorList>
    </citation>
    <scope>NUCLEOTIDE SEQUENCE [LARGE SCALE GENOMIC DNA]</scope>
</reference>
<dbReference type="SUPFAM" id="SSF101912">
    <property type="entry name" value="Sema domain"/>
    <property type="match status" value="1"/>
</dbReference>
<dbReference type="GO" id="GO:0007229">
    <property type="term" value="P:integrin-mediated signaling pathway"/>
    <property type="evidence" value="ECO:0007669"/>
    <property type="project" value="TreeGrafter"/>
</dbReference>
<dbReference type="GO" id="GO:0071526">
    <property type="term" value="P:semaphorin-plexin signaling pathway"/>
    <property type="evidence" value="ECO:0007669"/>
    <property type="project" value="TreeGrafter"/>
</dbReference>
<dbReference type="GO" id="GO:0030215">
    <property type="term" value="F:semaphorin receptor binding"/>
    <property type="evidence" value="ECO:0007669"/>
    <property type="project" value="InterPro"/>
</dbReference>
<dbReference type="Pfam" id="PF01403">
    <property type="entry name" value="Sema"/>
    <property type="match status" value="1"/>
</dbReference>
<feature type="domain" description="Sema" evidence="6">
    <location>
        <begin position="1"/>
        <end position="364"/>
    </location>
</feature>
<dbReference type="InterPro" id="IPR027231">
    <property type="entry name" value="Semaphorin"/>
</dbReference>
<dbReference type="Gene3D" id="2.130.10.10">
    <property type="entry name" value="YVTN repeat-like/Quinoprotein amine dehydrogenase"/>
    <property type="match status" value="2"/>
</dbReference>
<dbReference type="InterPro" id="IPR002165">
    <property type="entry name" value="Plexin_repeat"/>
</dbReference>
<dbReference type="GO" id="GO:0050727">
    <property type="term" value="P:regulation of inflammatory response"/>
    <property type="evidence" value="ECO:0007669"/>
    <property type="project" value="TreeGrafter"/>
</dbReference>
<dbReference type="SMART" id="SM00630">
    <property type="entry name" value="Sema"/>
    <property type="match status" value="1"/>
</dbReference>
<evidence type="ECO:0000256" key="5">
    <source>
        <dbReference type="PROSITE-ProRule" id="PRU00352"/>
    </source>
</evidence>
<evidence type="ECO:0000256" key="1">
    <source>
        <dbReference type="ARBA" id="ARBA00004370"/>
    </source>
</evidence>
<evidence type="ECO:0000256" key="4">
    <source>
        <dbReference type="ARBA" id="ARBA00023180"/>
    </source>
</evidence>
<dbReference type="GO" id="GO:0001755">
    <property type="term" value="P:neural crest cell migration"/>
    <property type="evidence" value="ECO:0007669"/>
    <property type="project" value="TreeGrafter"/>
</dbReference>
<dbReference type="Pfam" id="PF01437">
    <property type="entry name" value="PSI"/>
    <property type="match status" value="1"/>
</dbReference>
<dbReference type="Proteomes" id="UP000314986">
    <property type="component" value="Unassembled WGS sequence"/>
</dbReference>
<dbReference type="GO" id="GO:0005178">
    <property type="term" value="F:integrin binding"/>
    <property type="evidence" value="ECO:0007669"/>
    <property type="project" value="TreeGrafter"/>
</dbReference>
<evidence type="ECO:0000313" key="8">
    <source>
        <dbReference type="Proteomes" id="UP000314986"/>
    </source>
</evidence>
<dbReference type="GO" id="GO:0030335">
    <property type="term" value="P:positive regulation of cell migration"/>
    <property type="evidence" value="ECO:0007669"/>
    <property type="project" value="TreeGrafter"/>
</dbReference>
<evidence type="ECO:0000259" key="6">
    <source>
        <dbReference type="PROSITE" id="PS51004"/>
    </source>
</evidence>
<reference evidence="8" key="2">
    <citation type="journal article" date="2007" name="PLoS Biol.">
        <title>Survey sequencing and comparative analysis of the elephant shark (Callorhinchus milii) genome.</title>
        <authorList>
            <person name="Venkatesh B."/>
            <person name="Kirkness E.F."/>
            <person name="Loh Y.H."/>
            <person name="Halpern A.L."/>
            <person name="Lee A.P."/>
            <person name="Johnson J."/>
            <person name="Dandona N."/>
            <person name="Viswanathan L.D."/>
            <person name="Tay A."/>
            <person name="Venter J.C."/>
            <person name="Strausberg R.L."/>
            <person name="Brenner S."/>
        </authorList>
    </citation>
    <scope>NUCLEOTIDE SEQUENCE [LARGE SCALE GENOMIC DNA]</scope>
</reference>
<dbReference type="SUPFAM" id="SSF103575">
    <property type="entry name" value="Plexin repeat"/>
    <property type="match status" value="1"/>
</dbReference>
<keyword evidence="2" id="KW-0472">Membrane</keyword>
<evidence type="ECO:0000313" key="7">
    <source>
        <dbReference type="Ensembl" id="ENSCMIP00000002810.1"/>
    </source>
</evidence>
<keyword evidence="8" id="KW-1185">Reference proteome</keyword>
<comment type="caution">
    <text evidence="5">Lacks conserved residue(s) required for the propagation of feature annotation.</text>
</comment>
<dbReference type="PANTHER" id="PTHR11036:SF80">
    <property type="entry name" value="SEMAPHORIN-7A"/>
    <property type="match status" value="1"/>
</dbReference>
<dbReference type="PANTHER" id="PTHR11036">
    <property type="entry name" value="SEMAPHORIN"/>
    <property type="match status" value="1"/>
</dbReference>
<dbReference type="InterPro" id="IPR001627">
    <property type="entry name" value="Semap_dom"/>
</dbReference>
<sequence length="418" mass="47133">QGRHLSLTQHSPNTALSVGLEHRPSTTILVSLPFSSLTLVTFLASVCFQEYCENIITVLQRLDENKILVCGTNAQIPKCWHLLFGHWALCRLGHSSVTCDLVSSCLEPIFTNFVQSDDLIFMFFREKRVGTKNWEVDPWISRIARVCKADKGGSESDLFNKWTTFLKARLVCSLPSQNLHFNRVEDVSIDKSNMSSETRVYGIFSNRWNSTAVCVYSMGDILNVFKNSNFKGFTGKIPDHRPGTCVADSQRVPRDTLIFISRHPEMEQPINPIGGKPIIISKQHYFKKIVVDRIVGKAGLISHVLYLATENGKIQKVVEINESTFVISEIKVLSKPGPILSMFLDSQTKHLYINSAEELERFPMPQCFRHTNTCENCVMARDPDCGWNSIRKQCETFDPKGQLSPCEPPISGTKITNG</sequence>
<evidence type="ECO:0000256" key="3">
    <source>
        <dbReference type="ARBA" id="ARBA00023157"/>
    </source>
</evidence>
<comment type="subcellular location">
    <subcellularLocation>
        <location evidence="1">Membrane</location>
    </subcellularLocation>
</comment>
<dbReference type="InterPro" id="IPR036352">
    <property type="entry name" value="Semap_dom_sf"/>
</dbReference>
<dbReference type="GO" id="GO:0007411">
    <property type="term" value="P:axon guidance"/>
    <property type="evidence" value="ECO:0007669"/>
    <property type="project" value="TreeGrafter"/>
</dbReference>
<dbReference type="STRING" id="7868.ENSCMIP00000002810"/>
<dbReference type="OMA" id="VCYVATE"/>
<evidence type="ECO:0000256" key="2">
    <source>
        <dbReference type="ARBA" id="ARBA00023136"/>
    </source>
</evidence>
<keyword evidence="4" id="KW-0325">Glycoprotein</keyword>
<accession>A0A4W3GJ89</accession>
<dbReference type="GO" id="GO:0009897">
    <property type="term" value="C:external side of plasma membrane"/>
    <property type="evidence" value="ECO:0007669"/>
    <property type="project" value="TreeGrafter"/>
</dbReference>
<reference evidence="7" key="4">
    <citation type="submission" date="2025-08" db="UniProtKB">
        <authorList>
            <consortium name="Ensembl"/>
        </authorList>
    </citation>
    <scope>IDENTIFICATION</scope>
</reference>
<name>A0A4W3GJ89_CALMI</name>
<proteinExistence type="predicted"/>
<dbReference type="PROSITE" id="PS51004">
    <property type="entry name" value="SEMA"/>
    <property type="match status" value="1"/>
</dbReference>